<proteinExistence type="predicted"/>
<comment type="caution">
    <text evidence="2">The sequence shown here is derived from an EMBL/GenBank/DDBJ whole genome shotgun (WGS) entry which is preliminary data.</text>
</comment>
<protein>
    <recommendedName>
        <fullName evidence="4">AsmA-like C-terminal domain-containing protein</fullName>
    </recommendedName>
</protein>
<keyword evidence="1" id="KW-0472">Membrane</keyword>
<dbReference type="OrthoDB" id="1660997at2"/>
<evidence type="ECO:0000313" key="3">
    <source>
        <dbReference type="Proteomes" id="UP000004923"/>
    </source>
</evidence>
<keyword evidence="3" id="KW-1185">Reference proteome</keyword>
<dbReference type="Proteomes" id="UP000004923">
    <property type="component" value="Unassembled WGS sequence"/>
</dbReference>
<evidence type="ECO:0000313" key="2">
    <source>
        <dbReference type="EMBL" id="EFY04212.1"/>
    </source>
</evidence>
<evidence type="ECO:0000256" key="1">
    <source>
        <dbReference type="SAM" id="Phobius"/>
    </source>
</evidence>
<reference evidence="2 3" key="1">
    <citation type="submission" date="2011-01" db="EMBL/GenBank/DDBJ databases">
        <authorList>
            <person name="Weinstock G."/>
            <person name="Sodergren E."/>
            <person name="Clifton S."/>
            <person name="Fulton L."/>
            <person name="Fulton B."/>
            <person name="Courtney L."/>
            <person name="Fronick C."/>
            <person name="Harrison M."/>
            <person name="Strong C."/>
            <person name="Farmer C."/>
            <person name="Delahaunty K."/>
            <person name="Markovic C."/>
            <person name="Hall O."/>
            <person name="Minx P."/>
            <person name="Tomlinson C."/>
            <person name="Mitreva M."/>
            <person name="Hou S."/>
            <person name="Chen J."/>
            <person name="Wollam A."/>
            <person name="Pepin K.H."/>
            <person name="Johnson M."/>
            <person name="Bhonagiri V."/>
            <person name="Zhang X."/>
            <person name="Suruliraj S."/>
            <person name="Warren W."/>
            <person name="Chinwalla A."/>
            <person name="Mardis E.R."/>
            <person name="Wilson R.K."/>
        </authorList>
    </citation>
    <scope>NUCLEOTIDE SEQUENCE [LARGE SCALE GENOMIC DNA]</scope>
    <source>
        <strain evidence="2 3">YIT 12067</strain>
    </source>
</reference>
<feature type="transmembrane region" description="Helical" evidence="1">
    <location>
        <begin position="12"/>
        <end position="31"/>
    </location>
</feature>
<evidence type="ECO:0008006" key="4">
    <source>
        <dbReference type="Google" id="ProtNLM"/>
    </source>
</evidence>
<dbReference type="AlphaFoldDB" id="E8LG07"/>
<dbReference type="HOGENOM" id="CLU_044825_0_0_9"/>
<dbReference type="EMBL" id="AEVN01000099">
    <property type="protein sequence ID" value="EFY04212.1"/>
    <property type="molecule type" value="Genomic_DNA"/>
</dbReference>
<keyword evidence="1" id="KW-0812">Transmembrane</keyword>
<accession>E8LG07</accession>
<organism evidence="2 3">
    <name type="scientific">Phascolarctobacterium succinatutens YIT 12067</name>
    <dbReference type="NCBI Taxonomy" id="626939"/>
    <lineage>
        <taxon>Bacteria</taxon>
        <taxon>Bacillati</taxon>
        <taxon>Bacillota</taxon>
        <taxon>Negativicutes</taxon>
        <taxon>Acidaminococcales</taxon>
        <taxon>Acidaminococcaceae</taxon>
        <taxon>Phascolarctobacterium</taxon>
    </lineage>
</organism>
<gene>
    <name evidence="2" type="ORF">HMPREF9443_01804</name>
</gene>
<name>E8LG07_9FIRM</name>
<sequence>MLQAIRRLSKTHLAMIVVCLLAVGGAVYFFLAQRASRHAAELFNYYMAKQQVLTGTVTAEELRADIWGNVYFKNLTWDSPEHERLVDVPEGRIKIKPKDIILRIAGIDTVQEVELSGAYIHLGFDDKMHLDILQNKKTAEESILPDEVPMEKRHLQIKGRLPNIKLILHDTVLSAEYKKRHFILNDVDGTAQIHEHQRLELHLAAGRYGGSIAGKGLNIDGTCDLKGEQKTNINICLYDVIPDSLGMKNVKDAMTVTGQMTGSLKKPVIDGALALKELHLNDLYFTNIDGTYHYENALITFQDVTGSIFGGTFDAIGLYHFDNRYYKIDVDGKNLMASLAAKSSKINTSVALKIKFRNEGPHGNNLVYGSFSTGKGTYMLVPFLSLRGSFSDQSGELAFSNVEIETKVGTFESDVFKIVDGRLQLGEIFLANGEGRRIRVR</sequence>
<dbReference type="eggNOG" id="COG2982">
    <property type="taxonomic scope" value="Bacteria"/>
</dbReference>
<keyword evidence="1" id="KW-1133">Transmembrane helix</keyword>